<evidence type="ECO:0000313" key="3">
    <source>
        <dbReference type="Proteomes" id="UP000192247"/>
    </source>
</evidence>
<dbReference type="InterPro" id="IPR011074">
    <property type="entry name" value="CRAL/TRIO_N_dom"/>
</dbReference>
<dbReference type="PANTHER" id="PTHR10174:SF224">
    <property type="entry name" value="RETINOL-BINDING PROTEIN PINTA"/>
    <property type="match status" value="1"/>
</dbReference>
<evidence type="ECO:0000313" key="2">
    <source>
        <dbReference type="EMBL" id="OQR71684.1"/>
    </source>
</evidence>
<dbReference type="Gene3D" id="1.20.5.1200">
    <property type="entry name" value="Alpha-tocopherol transfer"/>
    <property type="match status" value="1"/>
</dbReference>
<protein>
    <submittedName>
        <fullName evidence="2">Alpha-tocopherol transfer protein-like</fullName>
    </submittedName>
</protein>
<dbReference type="PROSITE" id="PS50191">
    <property type="entry name" value="CRAL_TRIO"/>
    <property type="match status" value="1"/>
</dbReference>
<dbReference type="Proteomes" id="UP000192247">
    <property type="component" value="Unassembled WGS sequence"/>
</dbReference>
<dbReference type="Gene3D" id="3.40.525.10">
    <property type="entry name" value="CRAL-TRIO lipid binding domain"/>
    <property type="match status" value="1"/>
</dbReference>
<dbReference type="SUPFAM" id="SSF52087">
    <property type="entry name" value="CRAL/TRIO domain"/>
    <property type="match status" value="1"/>
</dbReference>
<dbReference type="InterPro" id="IPR036865">
    <property type="entry name" value="CRAL-TRIO_dom_sf"/>
</dbReference>
<dbReference type="Gene3D" id="1.10.8.20">
    <property type="entry name" value="N-terminal domain of phosphatidylinositol transfer protein sec14p"/>
    <property type="match status" value="1"/>
</dbReference>
<accession>A0A1V9XDS3</accession>
<comment type="caution">
    <text evidence="2">The sequence shown here is derived from an EMBL/GenBank/DDBJ whole genome shotgun (WGS) entry which is preliminary data.</text>
</comment>
<name>A0A1V9XDS3_9ACAR</name>
<dbReference type="CDD" id="cd00170">
    <property type="entry name" value="SEC14"/>
    <property type="match status" value="1"/>
</dbReference>
<dbReference type="EMBL" id="MNPL01013819">
    <property type="protein sequence ID" value="OQR71684.1"/>
    <property type="molecule type" value="Genomic_DNA"/>
</dbReference>
<keyword evidence="3" id="KW-1185">Reference proteome</keyword>
<dbReference type="AlphaFoldDB" id="A0A1V9XDS3"/>
<evidence type="ECO:0000259" key="1">
    <source>
        <dbReference type="PROSITE" id="PS50191"/>
    </source>
</evidence>
<dbReference type="STRING" id="418985.A0A1V9XDS3"/>
<gene>
    <name evidence="2" type="ORF">BIW11_10853</name>
</gene>
<dbReference type="OrthoDB" id="16405at2759"/>
<dbReference type="InParanoid" id="A0A1V9XDS3"/>
<dbReference type="Pfam" id="PF00650">
    <property type="entry name" value="CRAL_TRIO"/>
    <property type="match status" value="1"/>
</dbReference>
<feature type="non-terminal residue" evidence="2">
    <location>
        <position position="1"/>
    </location>
</feature>
<sequence>RFAKRMSELREWEQRAREELNDIAELREIRLGEFRRQMLELETDNFKPLIDDDLLMIFLRSRKFDIERALKTFKAWAVMRTVDPDVFFPLGKGPMNYRHVLELPIFTVMPRVNHDSTTIVVITYKHYDISKFNFLDVITMGSLLCSYLLRDPYIQVHGVRCVVDYSGLQANCLKAVPFKYIKVSVSTIWLIVNVMAIVIGIRDGCPARIRGIHQIHIPGFLQVLLYTIKPLLNRKLSSRTYFHTNMADLYKYIDPEILPEELGGGAGPMKPGKFEESFLANHDAIVQGNYCGYII</sequence>
<organism evidence="2 3">
    <name type="scientific">Tropilaelaps mercedesae</name>
    <dbReference type="NCBI Taxonomy" id="418985"/>
    <lineage>
        <taxon>Eukaryota</taxon>
        <taxon>Metazoa</taxon>
        <taxon>Ecdysozoa</taxon>
        <taxon>Arthropoda</taxon>
        <taxon>Chelicerata</taxon>
        <taxon>Arachnida</taxon>
        <taxon>Acari</taxon>
        <taxon>Parasitiformes</taxon>
        <taxon>Mesostigmata</taxon>
        <taxon>Gamasina</taxon>
        <taxon>Dermanyssoidea</taxon>
        <taxon>Laelapidae</taxon>
        <taxon>Tropilaelaps</taxon>
    </lineage>
</organism>
<dbReference type="GO" id="GO:0016020">
    <property type="term" value="C:membrane"/>
    <property type="evidence" value="ECO:0007669"/>
    <property type="project" value="TreeGrafter"/>
</dbReference>
<dbReference type="InterPro" id="IPR036273">
    <property type="entry name" value="CRAL/TRIO_N_dom_sf"/>
</dbReference>
<dbReference type="GO" id="GO:1902936">
    <property type="term" value="F:phosphatidylinositol bisphosphate binding"/>
    <property type="evidence" value="ECO:0007669"/>
    <property type="project" value="TreeGrafter"/>
</dbReference>
<dbReference type="PANTHER" id="PTHR10174">
    <property type="entry name" value="ALPHA-TOCOPHEROL TRANSFER PROTEIN-RELATED"/>
    <property type="match status" value="1"/>
</dbReference>
<dbReference type="InterPro" id="IPR001251">
    <property type="entry name" value="CRAL-TRIO_dom"/>
</dbReference>
<feature type="domain" description="CRAL-TRIO" evidence="1">
    <location>
        <begin position="162"/>
        <end position="270"/>
    </location>
</feature>
<dbReference type="SUPFAM" id="SSF46938">
    <property type="entry name" value="CRAL/TRIO N-terminal domain"/>
    <property type="match status" value="1"/>
</dbReference>
<proteinExistence type="predicted"/>
<dbReference type="SMART" id="SM01100">
    <property type="entry name" value="CRAL_TRIO_N"/>
    <property type="match status" value="1"/>
</dbReference>
<reference evidence="2 3" key="1">
    <citation type="journal article" date="2017" name="Gigascience">
        <title>Draft genome of the honey bee ectoparasitic mite, Tropilaelaps mercedesae, is shaped by the parasitic life history.</title>
        <authorList>
            <person name="Dong X."/>
            <person name="Armstrong S.D."/>
            <person name="Xia D."/>
            <person name="Makepeace B.L."/>
            <person name="Darby A.C."/>
            <person name="Kadowaki T."/>
        </authorList>
    </citation>
    <scope>NUCLEOTIDE SEQUENCE [LARGE SCALE GENOMIC DNA]</scope>
    <source>
        <strain evidence="2">Wuxi-XJTLU</strain>
    </source>
</reference>